<dbReference type="RefSeq" id="WP_310833491.1">
    <property type="nucleotide sequence ID" value="NZ_JAALHA020000001.1"/>
</dbReference>
<dbReference type="Pfam" id="PF26002">
    <property type="entry name" value="Beta-barrel_AprE"/>
    <property type="match status" value="1"/>
</dbReference>
<dbReference type="Gene3D" id="1.10.287.470">
    <property type="entry name" value="Helix hairpin bin"/>
    <property type="match status" value="1"/>
</dbReference>
<keyword evidence="3" id="KW-0812">Transmembrane</keyword>
<feature type="compositionally biased region" description="Low complexity" evidence="7">
    <location>
        <begin position="284"/>
        <end position="295"/>
    </location>
</feature>
<evidence type="ECO:0000313" key="10">
    <source>
        <dbReference type="EMBL" id="MDR9893451.1"/>
    </source>
</evidence>
<feature type="region of interest" description="Disordered" evidence="7">
    <location>
        <begin position="1"/>
        <end position="25"/>
    </location>
</feature>
<comment type="subcellular location">
    <subcellularLocation>
        <location evidence="1">Membrane</location>
        <topology evidence="1">Single-pass membrane protein</topology>
    </subcellularLocation>
</comment>
<proteinExistence type="inferred from homology"/>
<evidence type="ECO:0000256" key="4">
    <source>
        <dbReference type="ARBA" id="ARBA00022989"/>
    </source>
</evidence>
<feature type="compositionally biased region" description="Polar residues" evidence="7">
    <location>
        <begin position="271"/>
        <end position="280"/>
    </location>
</feature>
<dbReference type="InterPro" id="IPR050739">
    <property type="entry name" value="MFP"/>
</dbReference>
<evidence type="ECO:0000256" key="6">
    <source>
        <dbReference type="SAM" id="Coils"/>
    </source>
</evidence>
<dbReference type="PANTHER" id="PTHR30386:SF26">
    <property type="entry name" value="TRANSPORT PROTEIN COMB"/>
    <property type="match status" value="1"/>
</dbReference>
<comment type="similarity">
    <text evidence="2">Belongs to the membrane fusion protein (MFP) (TC 8.A.1) family.</text>
</comment>
<keyword evidence="6" id="KW-0175">Coiled coil</keyword>
<feature type="region of interest" description="Disordered" evidence="7">
    <location>
        <begin position="271"/>
        <end position="296"/>
    </location>
</feature>
<feature type="domain" description="CzcB-like barrel-sandwich hybrid" evidence="8">
    <location>
        <begin position="105"/>
        <end position="400"/>
    </location>
</feature>
<gene>
    <name evidence="10" type="ORF">G7B40_002460</name>
</gene>
<comment type="caution">
    <text evidence="10">The sequence shown here is derived from an EMBL/GenBank/DDBJ whole genome shotgun (WGS) entry which is preliminary data.</text>
</comment>
<evidence type="ECO:0000313" key="11">
    <source>
        <dbReference type="Proteomes" id="UP000667802"/>
    </source>
</evidence>
<dbReference type="Gene3D" id="2.40.30.170">
    <property type="match status" value="1"/>
</dbReference>
<dbReference type="InterPro" id="IPR058647">
    <property type="entry name" value="BSH_CzcB-like"/>
</dbReference>
<feature type="domain" description="AprE-like beta-barrel" evidence="9">
    <location>
        <begin position="407"/>
        <end position="496"/>
    </location>
</feature>
<reference evidence="11" key="1">
    <citation type="journal article" date="2021" name="Science">
        <title>Hunting the eagle killer: A cyanobacterial neurotoxin causes vacuolar myelinopathy.</title>
        <authorList>
            <person name="Breinlinger S."/>
            <person name="Phillips T.J."/>
            <person name="Haram B.N."/>
            <person name="Mares J."/>
            <person name="Martinez Yerena J.A."/>
            <person name="Hrouzek P."/>
            <person name="Sobotka R."/>
            <person name="Henderson W.M."/>
            <person name="Schmieder P."/>
            <person name="Williams S.M."/>
            <person name="Lauderdale J.D."/>
            <person name="Wilde H.D."/>
            <person name="Gerrin W."/>
            <person name="Kust A."/>
            <person name="Washington J.W."/>
            <person name="Wagner C."/>
            <person name="Geier B."/>
            <person name="Liebeke M."/>
            <person name="Enke H."/>
            <person name="Niedermeyer T.H.J."/>
            <person name="Wilde S.B."/>
        </authorList>
    </citation>
    <scope>NUCLEOTIDE SEQUENCE [LARGE SCALE GENOMIC DNA]</scope>
    <source>
        <strain evidence="11">Thurmond2011</strain>
    </source>
</reference>
<dbReference type="PANTHER" id="PTHR30386">
    <property type="entry name" value="MEMBRANE FUSION SUBUNIT OF EMRAB-TOLC MULTIDRUG EFFLUX PUMP"/>
    <property type="match status" value="1"/>
</dbReference>
<dbReference type="AlphaFoldDB" id="A0AAP5M366"/>
<keyword evidence="11" id="KW-1185">Reference proteome</keyword>
<dbReference type="Proteomes" id="UP000667802">
    <property type="component" value="Unassembled WGS sequence"/>
</dbReference>
<evidence type="ECO:0000256" key="3">
    <source>
        <dbReference type="ARBA" id="ARBA00022692"/>
    </source>
</evidence>
<evidence type="ECO:0000259" key="9">
    <source>
        <dbReference type="Pfam" id="PF26002"/>
    </source>
</evidence>
<protein>
    <submittedName>
        <fullName evidence="10">HlyD family efflux transporter periplasmic adaptor subunit</fullName>
    </submittedName>
</protein>
<organism evidence="10 11">
    <name type="scientific">Aetokthonos hydrillicola Thurmond2011</name>
    <dbReference type="NCBI Taxonomy" id="2712845"/>
    <lineage>
        <taxon>Bacteria</taxon>
        <taxon>Bacillati</taxon>
        <taxon>Cyanobacteriota</taxon>
        <taxon>Cyanophyceae</taxon>
        <taxon>Nostocales</taxon>
        <taxon>Hapalosiphonaceae</taxon>
        <taxon>Aetokthonos</taxon>
    </lineage>
</organism>
<evidence type="ECO:0000256" key="1">
    <source>
        <dbReference type="ARBA" id="ARBA00004167"/>
    </source>
</evidence>
<dbReference type="EMBL" id="JAALHA020000001">
    <property type="protein sequence ID" value="MDR9893451.1"/>
    <property type="molecule type" value="Genomic_DNA"/>
</dbReference>
<dbReference type="GO" id="GO:0016020">
    <property type="term" value="C:membrane"/>
    <property type="evidence" value="ECO:0007669"/>
    <property type="project" value="UniProtKB-SubCell"/>
</dbReference>
<evidence type="ECO:0000256" key="5">
    <source>
        <dbReference type="ARBA" id="ARBA00023136"/>
    </source>
</evidence>
<dbReference type="Gene3D" id="2.40.50.100">
    <property type="match status" value="2"/>
</dbReference>
<dbReference type="Pfam" id="PF25973">
    <property type="entry name" value="BSH_CzcB"/>
    <property type="match status" value="1"/>
</dbReference>
<evidence type="ECO:0000256" key="7">
    <source>
        <dbReference type="SAM" id="MobiDB-lite"/>
    </source>
</evidence>
<dbReference type="SUPFAM" id="SSF111369">
    <property type="entry name" value="HlyD-like secretion proteins"/>
    <property type="match status" value="1"/>
</dbReference>
<dbReference type="SUPFAM" id="SSF56954">
    <property type="entry name" value="Outer membrane efflux proteins (OEP)"/>
    <property type="match status" value="1"/>
</dbReference>
<dbReference type="PRINTS" id="PR01490">
    <property type="entry name" value="RTXTOXIND"/>
</dbReference>
<dbReference type="InterPro" id="IPR058982">
    <property type="entry name" value="Beta-barrel_AprE"/>
</dbReference>
<evidence type="ECO:0000259" key="8">
    <source>
        <dbReference type="Pfam" id="PF25973"/>
    </source>
</evidence>
<accession>A0AAP5M366</accession>
<feature type="coiled-coil region" evidence="6">
    <location>
        <begin position="182"/>
        <end position="209"/>
    </location>
</feature>
<evidence type="ECO:0000256" key="2">
    <source>
        <dbReference type="ARBA" id="ARBA00009477"/>
    </source>
</evidence>
<sequence>MPFLHRRSSSTLITDQDGEYGNNIPSEQITNFTVVNSQTNLTGDPEDWSYGTEELLDALPKPWTRSLLYTLIGFSTIVLPWSMLSRVDETGSARGRIEPLEATQKLDSQAEGRVTDVNVREGDTVKAGQVLVKLESDLLRTDLQQAQAKLDGELNHHKQLLLLKNQLLLTMYTQKQQNESQKLEKLAQVEQVRQNLNALKAAYNFQKEEKLAKVNQVRHAIESSKATFKLAQVRLQSAKEKAPRYRKAFEDGVIPQDRLLEVEQSVSEQNQSLAQATSEVSRTESSLQEEQSSYQRTIHQAEAEIQQAKLHLQEQQRSEDNVIHTGELAILKTQEQLKDVQSQITTVQSQIAQTRSQIKSLALQLEQRIVRSPINGVIFELPISKPGAVVQPGQKIAQIAPNKTAFILKAQMPIQNSGFLKVGMPVKIKFDAYPFQEYGVISGHLQWISPDSKLQETTAGKIETFELEIALAKPYIQSGKKRIFLSPGQTATAEVIIHQRRVIDYMLDPFKKLEKDGVNM</sequence>
<keyword evidence="5" id="KW-0472">Membrane</keyword>
<keyword evidence="4" id="KW-1133">Transmembrane helix</keyword>
<name>A0AAP5M366_9CYAN</name>